<accession>A0A3D9FIP7</accession>
<dbReference type="SUPFAM" id="SSF50952">
    <property type="entry name" value="Soluble quinoprotein glucose dehydrogenase"/>
    <property type="match status" value="1"/>
</dbReference>
<protein>
    <submittedName>
        <fullName evidence="3">Glucose/arabinose dehydrogenase</fullName>
    </submittedName>
</protein>
<dbReference type="RefSeq" id="WP_211306427.1">
    <property type="nucleotide sequence ID" value="NZ_QRDP01000004.1"/>
</dbReference>
<evidence type="ECO:0000313" key="4">
    <source>
        <dbReference type="Proteomes" id="UP000256310"/>
    </source>
</evidence>
<dbReference type="Gene3D" id="2.120.10.30">
    <property type="entry name" value="TolB, C-terminal domain"/>
    <property type="match status" value="1"/>
</dbReference>
<feature type="signal peptide" evidence="1">
    <location>
        <begin position="1"/>
        <end position="24"/>
    </location>
</feature>
<feature type="chain" id="PRO_5017769404" evidence="1">
    <location>
        <begin position="25"/>
        <end position="380"/>
    </location>
</feature>
<dbReference type="InterPro" id="IPR011041">
    <property type="entry name" value="Quinoprot_gluc/sorb_DH_b-prop"/>
</dbReference>
<gene>
    <name evidence="3" type="ORF">DFR46_2567</name>
</gene>
<dbReference type="Pfam" id="PF07995">
    <property type="entry name" value="GSDH"/>
    <property type="match status" value="1"/>
</dbReference>
<evidence type="ECO:0000256" key="1">
    <source>
        <dbReference type="SAM" id="SignalP"/>
    </source>
</evidence>
<sequence>MRILLSSLSALALVSCSAPQDVSAQTGEPVIAAATETFSVEEVATFNEPWAMTFLPDGRALITEQGGTMHLWSPDQPPVEVRGIPEVDYGGQGGLGDVVVHPDFAENGLVYFSYAEAGDGDTRGAVVARGALVVAGDDSASLNDVEIIWRQAPKVEGRGHYSHRIAFSPDGYLYISSGDRQAMAPAQDLSNTLGTIVRLNDDGSVPDDNPMDGEASPETAQIWSYGHRNVLGLAFAPDGQLWDMEHGPAGGDELNRVEAGANYGWPLVSNGEHYDGTDIPDHDTDASFRAPAIWWTPVIAPGGMIFYTGDMFPELTGDVLIAGLSSNAIVHVEIDGDTAREAGRFTFDNRIREIEQGPDGTIWVLEDDEDGRLIRLTAGG</sequence>
<name>A0A3D9FIP7_9SPHN</name>
<reference evidence="3 4" key="1">
    <citation type="submission" date="2018-07" db="EMBL/GenBank/DDBJ databases">
        <title>Genomic Encyclopedia of Type Strains, Phase IV (KMG-IV): sequencing the most valuable type-strain genomes for metagenomic binning, comparative biology and taxonomic classification.</title>
        <authorList>
            <person name="Goeker M."/>
        </authorList>
    </citation>
    <scope>NUCLEOTIDE SEQUENCE [LARGE SCALE GENOMIC DNA]</scope>
    <source>
        <strain evidence="3 4">DSM 26725</strain>
    </source>
</reference>
<keyword evidence="1" id="KW-0732">Signal</keyword>
<evidence type="ECO:0000313" key="3">
    <source>
        <dbReference type="EMBL" id="RED17518.1"/>
    </source>
</evidence>
<evidence type="ECO:0000259" key="2">
    <source>
        <dbReference type="Pfam" id="PF07995"/>
    </source>
</evidence>
<dbReference type="EMBL" id="QRDP01000004">
    <property type="protein sequence ID" value="RED17518.1"/>
    <property type="molecule type" value="Genomic_DNA"/>
</dbReference>
<proteinExistence type="predicted"/>
<dbReference type="InterPro" id="IPR012938">
    <property type="entry name" value="Glc/Sorbosone_DH"/>
</dbReference>
<feature type="domain" description="Glucose/Sorbosone dehydrogenase" evidence="2">
    <location>
        <begin position="46"/>
        <end position="375"/>
    </location>
</feature>
<keyword evidence="4" id="KW-1185">Reference proteome</keyword>
<dbReference type="InterPro" id="IPR011042">
    <property type="entry name" value="6-blade_b-propeller_TolB-like"/>
</dbReference>
<dbReference type="PANTHER" id="PTHR19328:SF75">
    <property type="entry name" value="ALDOSE SUGAR DEHYDROGENASE YLII"/>
    <property type="match status" value="1"/>
</dbReference>
<dbReference type="PANTHER" id="PTHR19328">
    <property type="entry name" value="HEDGEHOG-INTERACTING PROTEIN"/>
    <property type="match status" value="1"/>
</dbReference>
<dbReference type="PROSITE" id="PS51257">
    <property type="entry name" value="PROKAR_LIPOPROTEIN"/>
    <property type="match status" value="1"/>
</dbReference>
<organism evidence="3 4">
    <name type="scientific">Parasphingopyxis lamellibrachiae</name>
    <dbReference type="NCBI Taxonomy" id="680125"/>
    <lineage>
        <taxon>Bacteria</taxon>
        <taxon>Pseudomonadati</taxon>
        <taxon>Pseudomonadota</taxon>
        <taxon>Alphaproteobacteria</taxon>
        <taxon>Sphingomonadales</taxon>
        <taxon>Sphingomonadaceae</taxon>
        <taxon>Parasphingopyxis</taxon>
    </lineage>
</organism>
<dbReference type="AlphaFoldDB" id="A0A3D9FIP7"/>
<comment type="caution">
    <text evidence="3">The sequence shown here is derived from an EMBL/GenBank/DDBJ whole genome shotgun (WGS) entry which is preliminary data.</text>
</comment>
<dbReference type="Proteomes" id="UP000256310">
    <property type="component" value="Unassembled WGS sequence"/>
</dbReference>